<comment type="subcellular location">
    <subcellularLocation>
        <location evidence="1">Golgi apparatus</location>
    </subcellularLocation>
</comment>
<dbReference type="InterPro" id="IPR058563">
    <property type="entry name" value="Trs120_TRAPPC9_N"/>
</dbReference>
<dbReference type="Proteomes" id="UP001152320">
    <property type="component" value="Chromosome 22"/>
</dbReference>
<feature type="region of interest" description="Disordered" evidence="4">
    <location>
        <begin position="812"/>
        <end position="832"/>
    </location>
</feature>
<keyword evidence="10" id="KW-1185">Reference proteome</keyword>
<accession>A0A9Q0YG93</accession>
<dbReference type="Pfam" id="PF08626">
    <property type="entry name" value="TRAPPC9-Trs120"/>
    <property type="match status" value="1"/>
</dbReference>
<keyword evidence="3" id="KW-0333">Golgi apparatus</keyword>
<evidence type="ECO:0000259" key="5">
    <source>
        <dbReference type="Pfam" id="PF08626"/>
    </source>
</evidence>
<evidence type="ECO:0000256" key="4">
    <source>
        <dbReference type="SAM" id="MobiDB-lite"/>
    </source>
</evidence>
<feature type="domain" description="Trs120/TRAPPC9 N-terminal" evidence="5">
    <location>
        <begin position="192"/>
        <end position="261"/>
    </location>
</feature>
<dbReference type="EMBL" id="JAIZAY010000022">
    <property type="protein sequence ID" value="KAJ8020876.1"/>
    <property type="molecule type" value="Genomic_DNA"/>
</dbReference>
<dbReference type="PANTHER" id="PTHR21512:SF5">
    <property type="entry name" value="TRAFFICKING PROTEIN PARTICLE COMPLEX SUBUNIT 9"/>
    <property type="match status" value="1"/>
</dbReference>
<gene>
    <name evidence="9" type="ORF">HOLleu_40582</name>
</gene>
<dbReference type="PANTHER" id="PTHR21512">
    <property type="entry name" value="TRAFFICKING PROTEIN PARTICLE COMPLEX SUBUNIT 9"/>
    <property type="match status" value="1"/>
</dbReference>
<dbReference type="InterPro" id="IPR058564">
    <property type="entry name" value="TPR_TRAPPC9_Trs120"/>
</dbReference>
<dbReference type="Pfam" id="PF26251">
    <property type="entry name" value="TPR_TRAPPC9-Trs120"/>
    <property type="match status" value="1"/>
</dbReference>
<dbReference type="InterPro" id="IPR013935">
    <property type="entry name" value="Trs120_TRAPPC9"/>
</dbReference>
<name>A0A9Q0YG93_HOLLE</name>
<proteinExistence type="inferred from homology"/>
<evidence type="ECO:0000256" key="3">
    <source>
        <dbReference type="ARBA" id="ARBA00023034"/>
    </source>
</evidence>
<dbReference type="OrthoDB" id="27962at2759"/>
<evidence type="ECO:0000256" key="2">
    <source>
        <dbReference type="ARBA" id="ARBA00008459"/>
    </source>
</evidence>
<sequence>MSIADYNQRAEDHQSLLVLIKPFGQPKAHSFSRVVERIVSVTYVPAPQPKRHVWLRYKKIVHIENSDWGEFQGHRQITGLICLGKASSEIELAKIYASHDTLKSKYSNTLYDSRCFIFGMQKEEAEKTSYGVPPGVFFFDNAEDCEQLEDRVKDFAASLFWVLESKRLERVKDRGDKLPLLMVPFEKKDMVGIDTESRNFKRKVQGRMKKHLADLTLMAGMTKEAFVHYQTALEILRGANDWMWMGACLEGMCAASVIMHFPPEQSKAGIPRNASFNADLLSKGEQDERPFPRVETVPSRMEALNGTMENCLSLDDINEKYKEAIAHYSRYTHAAIIVLEASIKATQVLIQQKQGSKPLSDKKKMEAADFLQNIVYINLNVTIHEKVQRYVALSRLYDMIGFHRKAAFFKRVAAMQCGSRQNQKPMWDTCHDLLLETMDGYKLKLDPREMRKEQTHGWPALQVRLLNELVYTSRQMRDQKLAVRYLSFLLHGFYEELPEDELKDTAAALESITSKEPGSHQPLCVDSGLILPPVPFTIFPTVKAFKPLPLSSQLSPHIVRRKNTLLSPDTSSSPFIYSPLQNKDDPFKKKSMVGFKWVAGDVCEVSMEVHNPLPFELRVGNLGFLTEGPSFDSIPATITLPGNSGPHSVSILGTPKTSGPLKITGYTTNILGVESHCRLSSLPILKKSHFMVDVVPPLPLLKVTTSLPKATHFLGLEQKEKSASCSALISLMSGESCEYEVRLTNSGKIPVDSIDVFLEEDDEGIREIFSWSEENIKTQLPLEPGHHILFTLYVKAIGNFIISSNSGIPSPVHFPTTPTPHKMTNMKEHRKSRREPSAAFLETSYDPSFTQNFDAEKLLKIIETTLKFRYSGGECDSEGYCRISTLLLRAEIKPSVAFTHWTTLPASDPKQFHLLLDVVNATSHELSVQYGDGNELVLETRACKRLAITVDRFSLDGIGSKEDSKPLLAGFFQAVNELYAQQLANLIDIRWQCHALEKEGFASISEISITETMLDNIDFCPIEWHVEFDGVPFYPHDTFETRVEESIAMKISVTPTVDVETDDVQFEICPFQDNCNGAVNQDMSDCILCIGCYQSKFQRLSSAVNPEHSCTLTYLHPGHYKITLTCLQKTRNGDKNSNDKKANKLWRFRPPIDVIVREAE</sequence>
<dbReference type="Pfam" id="PF26254">
    <property type="entry name" value="Ig_TRAPPC9-Trs120_1st"/>
    <property type="match status" value="1"/>
</dbReference>
<organism evidence="9 10">
    <name type="scientific">Holothuria leucospilota</name>
    <name type="common">Black long sea cucumber</name>
    <name type="synonym">Mertensiothuria leucospilota</name>
    <dbReference type="NCBI Taxonomy" id="206669"/>
    <lineage>
        <taxon>Eukaryota</taxon>
        <taxon>Metazoa</taxon>
        <taxon>Echinodermata</taxon>
        <taxon>Eleutherozoa</taxon>
        <taxon>Echinozoa</taxon>
        <taxon>Holothuroidea</taxon>
        <taxon>Aspidochirotacea</taxon>
        <taxon>Aspidochirotida</taxon>
        <taxon>Holothuriidae</taxon>
        <taxon>Holothuria</taxon>
    </lineage>
</organism>
<comment type="caution">
    <text evidence="9">The sequence shown here is derived from an EMBL/GenBank/DDBJ whole genome shotgun (WGS) entry which is preliminary data.</text>
</comment>
<dbReference type="InterPro" id="IPR058568">
    <property type="entry name" value="Ig_TRAPPC9_Trs120_4th"/>
</dbReference>
<evidence type="ECO:0000313" key="9">
    <source>
        <dbReference type="EMBL" id="KAJ8020876.1"/>
    </source>
</evidence>
<feature type="domain" description="Trs120/TRAPPC9 first Ig-like" evidence="7">
    <location>
        <begin position="567"/>
        <end position="672"/>
    </location>
</feature>
<dbReference type="Pfam" id="PF26283">
    <property type="entry name" value="Ig_TRAPPC9-Trs120_4th"/>
    <property type="match status" value="1"/>
</dbReference>
<protein>
    <submittedName>
        <fullName evidence="9">Trafficking protein particle complex subunit 9</fullName>
    </submittedName>
</protein>
<feature type="domain" description="Trs120/TRAPPC9 TPR region" evidence="6">
    <location>
        <begin position="360"/>
        <end position="501"/>
    </location>
</feature>
<evidence type="ECO:0000259" key="8">
    <source>
        <dbReference type="Pfam" id="PF26283"/>
    </source>
</evidence>
<dbReference type="GO" id="GO:0005802">
    <property type="term" value="C:trans-Golgi network"/>
    <property type="evidence" value="ECO:0007669"/>
    <property type="project" value="TreeGrafter"/>
</dbReference>
<dbReference type="AlphaFoldDB" id="A0A9Q0YG93"/>
<dbReference type="InterPro" id="IPR058565">
    <property type="entry name" value="Ig_TRAPPC9_Trs120_1st"/>
</dbReference>
<evidence type="ECO:0000313" key="10">
    <source>
        <dbReference type="Proteomes" id="UP001152320"/>
    </source>
</evidence>
<evidence type="ECO:0000256" key="1">
    <source>
        <dbReference type="ARBA" id="ARBA00004555"/>
    </source>
</evidence>
<evidence type="ECO:0000259" key="6">
    <source>
        <dbReference type="Pfam" id="PF26251"/>
    </source>
</evidence>
<evidence type="ECO:0000259" key="7">
    <source>
        <dbReference type="Pfam" id="PF26254"/>
    </source>
</evidence>
<reference evidence="9" key="1">
    <citation type="submission" date="2021-10" db="EMBL/GenBank/DDBJ databases">
        <title>Tropical sea cucumber genome reveals ecological adaptation and Cuvierian tubules defense mechanism.</title>
        <authorList>
            <person name="Chen T."/>
        </authorList>
    </citation>
    <scope>NUCLEOTIDE SEQUENCE</scope>
    <source>
        <strain evidence="9">Nanhai2018</strain>
        <tissue evidence="9">Muscle</tissue>
    </source>
</reference>
<feature type="domain" description="Trs120/TRAPPC9 fourth Ig-like" evidence="8">
    <location>
        <begin position="1035"/>
        <end position="1157"/>
    </location>
</feature>
<comment type="similarity">
    <text evidence="2">Belongs to the NIBP family.</text>
</comment>